<comment type="similarity">
    <text evidence="1">Belongs to the helicase family. RecQ subfamily.</text>
</comment>
<proteinExistence type="inferred from homology"/>
<evidence type="ECO:0000256" key="9">
    <source>
        <dbReference type="ARBA" id="ARBA00034617"/>
    </source>
</evidence>
<evidence type="ECO:0000256" key="4">
    <source>
        <dbReference type="ARBA" id="ARBA00022801"/>
    </source>
</evidence>
<organism evidence="15 16">
    <name type="scientific">Rippkaea orientalis (strain PCC 8801 / RF-1)</name>
    <name type="common">Cyanothece sp. (strain PCC 8801)</name>
    <dbReference type="NCBI Taxonomy" id="41431"/>
    <lineage>
        <taxon>Bacteria</taxon>
        <taxon>Bacillati</taxon>
        <taxon>Cyanobacteriota</taxon>
        <taxon>Cyanophyceae</taxon>
        <taxon>Oscillatoriophycideae</taxon>
        <taxon>Chroococcales</taxon>
        <taxon>Aphanothecaceae</taxon>
        <taxon>Rippkaea</taxon>
        <taxon>Rippkaea orientalis</taxon>
    </lineage>
</organism>
<comment type="catalytic activity">
    <reaction evidence="9">
        <text>Couples ATP hydrolysis with the unwinding of duplex DNA by translocating in the 3'-5' direction.</text>
        <dbReference type="EC" id="5.6.2.4"/>
    </reaction>
</comment>
<keyword evidence="8" id="KW-0413">Isomerase</keyword>
<evidence type="ECO:0000313" key="16">
    <source>
        <dbReference type="Proteomes" id="UP000008204"/>
    </source>
</evidence>
<dbReference type="PANTHER" id="PTHR13710">
    <property type="entry name" value="DNA HELICASE RECQ FAMILY MEMBER"/>
    <property type="match status" value="1"/>
</dbReference>
<dbReference type="STRING" id="41431.PCC8801_4378"/>
<keyword evidence="7" id="KW-0238">DNA-binding</keyword>
<dbReference type="GO" id="GO:0043138">
    <property type="term" value="F:3'-5' DNA helicase activity"/>
    <property type="evidence" value="ECO:0007669"/>
    <property type="project" value="UniProtKB-EC"/>
</dbReference>
<evidence type="ECO:0000256" key="8">
    <source>
        <dbReference type="ARBA" id="ARBA00023235"/>
    </source>
</evidence>
<dbReference type="OrthoDB" id="9763310at2"/>
<dbReference type="GO" id="GO:0006281">
    <property type="term" value="P:DNA repair"/>
    <property type="evidence" value="ECO:0007669"/>
    <property type="project" value="TreeGrafter"/>
</dbReference>
<dbReference type="SUPFAM" id="SSF52540">
    <property type="entry name" value="P-loop containing nucleoside triphosphate hydrolases"/>
    <property type="match status" value="1"/>
</dbReference>
<dbReference type="InterPro" id="IPR027417">
    <property type="entry name" value="P-loop_NTPase"/>
</dbReference>
<dbReference type="GO" id="GO:0005737">
    <property type="term" value="C:cytoplasm"/>
    <property type="evidence" value="ECO:0007669"/>
    <property type="project" value="TreeGrafter"/>
</dbReference>
<dbReference type="Pfam" id="PF00271">
    <property type="entry name" value="Helicase_C"/>
    <property type="match status" value="1"/>
</dbReference>
<keyword evidence="3" id="KW-0547">Nucleotide-binding</keyword>
<keyword evidence="2" id="KW-0479">Metal-binding</keyword>
<dbReference type="GO" id="GO:0046872">
    <property type="term" value="F:metal ion binding"/>
    <property type="evidence" value="ECO:0007669"/>
    <property type="project" value="UniProtKB-KW"/>
</dbReference>
<dbReference type="PROSITE" id="PS51194">
    <property type="entry name" value="HELICASE_CTER"/>
    <property type="match status" value="1"/>
</dbReference>
<evidence type="ECO:0000256" key="7">
    <source>
        <dbReference type="ARBA" id="ARBA00023125"/>
    </source>
</evidence>
<dbReference type="NCBIfam" id="TIGR00614">
    <property type="entry name" value="recQ_fam"/>
    <property type="match status" value="1"/>
</dbReference>
<dbReference type="RefSeq" id="WP_015957411.1">
    <property type="nucleotide sequence ID" value="NC_011726.1"/>
</dbReference>
<dbReference type="GO" id="GO:0003677">
    <property type="term" value="F:DNA binding"/>
    <property type="evidence" value="ECO:0007669"/>
    <property type="project" value="UniProtKB-KW"/>
</dbReference>
<evidence type="ECO:0000256" key="5">
    <source>
        <dbReference type="ARBA" id="ARBA00022806"/>
    </source>
</evidence>
<evidence type="ECO:0000256" key="1">
    <source>
        <dbReference type="ARBA" id="ARBA00005446"/>
    </source>
</evidence>
<dbReference type="GO" id="GO:0016787">
    <property type="term" value="F:hydrolase activity"/>
    <property type="evidence" value="ECO:0007669"/>
    <property type="project" value="UniProtKB-KW"/>
</dbReference>
<dbReference type="InterPro" id="IPR032284">
    <property type="entry name" value="RecQ_Zn-bd"/>
</dbReference>
<keyword evidence="6" id="KW-0067">ATP-binding</keyword>
<dbReference type="Pfam" id="PF16124">
    <property type="entry name" value="RecQ_Zn_bind"/>
    <property type="match status" value="1"/>
</dbReference>
<dbReference type="EMBL" id="CP001287">
    <property type="protein sequence ID" value="ACK68300.1"/>
    <property type="molecule type" value="Genomic_DNA"/>
</dbReference>
<evidence type="ECO:0000313" key="15">
    <source>
        <dbReference type="EMBL" id="ACK68300.1"/>
    </source>
</evidence>
<dbReference type="SMART" id="SM00487">
    <property type="entry name" value="DEXDc"/>
    <property type="match status" value="1"/>
</dbReference>
<dbReference type="eggNOG" id="COG0514">
    <property type="taxonomic scope" value="Bacteria"/>
</dbReference>
<keyword evidence="4" id="KW-0378">Hydrolase</keyword>
<dbReference type="CDD" id="cd17920">
    <property type="entry name" value="DEXHc_RecQ"/>
    <property type="match status" value="1"/>
</dbReference>
<reference evidence="16" key="1">
    <citation type="journal article" date="2011" name="MBio">
        <title>Novel metabolic attributes of the genus Cyanothece, comprising a group of unicellular nitrogen-fixing Cyanobacteria.</title>
        <authorList>
            <person name="Bandyopadhyay A."/>
            <person name="Elvitigala T."/>
            <person name="Welsh E."/>
            <person name="Stockel J."/>
            <person name="Liberton M."/>
            <person name="Min H."/>
            <person name="Sherman L.A."/>
            <person name="Pakrasi H.B."/>
        </authorList>
    </citation>
    <scope>NUCLEOTIDE SEQUENCE [LARGE SCALE GENOMIC DNA]</scope>
    <source>
        <strain evidence="16">PCC 8801</strain>
    </source>
</reference>
<dbReference type="InterPro" id="IPR014001">
    <property type="entry name" value="Helicase_ATP-bd"/>
</dbReference>
<evidence type="ECO:0000256" key="12">
    <source>
        <dbReference type="ARBA" id="ARBA00044550"/>
    </source>
</evidence>
<accession>B7JVG7</accession>
<feature type="domain" description="Helicase C-terminal" evidence="14">
    <location>
        <begin position="236"/>
        <end position="387"/>
    </location>
</feature>
<evidence type="ECO:0000256" key="6">
    <source>
        <dbReference type="ARBA" id="ARBA00022840"/>
    </source>
</evidence>
<dbReference type="InterPro" id="IPR011545">
    <property type="entry name" value="DEAD/DEAH_box_helicase_dom"/>
</dbReference>
<dbReference type="GO" id="GO:0005524">
    <property type="term" value="F:ATP binding"/>
    <property type="evidence" value="ECO:0007669"/>
    <property type="project" value="UniProtKB-KW"/>
</dbReference>
<gene>
    <name evidence="15" type="ordered locus">PCC8801_4378</name>
</gene>
<dbReference type="SMART" id="SM00490">
    <property type="entry name" value="HELICc"/>
    <property type="match status" value="1"/>
</dbReference>
<dbReference type="InterPro" id="IPR001650">
    <property type="entry name" value="Helicase_C-like"/>
</dbReference>
<keyword evidence="5 15" id="KW-0347">Helicase</keyword>
<dbReference type="Gene3D" id="3.40.50.300">
    <property type="entry name" value="P-loop containing nucleotide triphosphate hydrolases"/>
    <property type="match status" value="2"/>
</dbReference>
<feature type="domain" description="Helicase ATP-binding" evidence="13">
    <location>
        <begin position="32"/>
        <end position="209"/>
    </location>
</feature>
<dbReference type="EC" id="5.6.2.4" evidence="10"/>
<dbReference type="InterPro" id="IPR004589">
    <property type="entry name" value="DNA_helicase_ATP-dep_RecQ"/>
</dbReference>
<evidence type="ECO:0000256" key="2">
    <source>
        <dbReference type="ARBA" id="ARBA00022723"/>
    </source>
</evidence>
<dbReference type="GO" id="GO:0030894">
    <property type="term" value="C:replisome"/>
    <property type="evidence" value="ECO:0007669"/>
    <property type="project" value="TreeGrafter"/>
</dbReference>
<name>B7JVG7_RIPO1</name>
<evidence type="ECO:0000256" key="10">
    <source>
        <dbReference type="ARBA" id="ARBA00034808"/>
    </source>
</evidence>
<evidence type="ECO:0000256" key="3">
    <source>
        <dbReference type="ARBA" id="ARBA00022741"/>
    </source>
</evidence>
<dbReference type="PANTHER" id="PTHR13710:SF105">
    <property type="entry name" value="ATP-DEPENDENT DNA HELICASE Q1"/>
    <property type="match status" value="1"/>
</dbReference>
<evidence type="ECO:0000256" key="11">
    <source>
        <dbReference type="ARBA" id="ARBA00044535"/>
    </source>
</evidence>
<sequence>MNPEKRTWEQVYQAFQRIWGYKDFRPPQGEIIRCLLASQDTLIVMPTGGGKSICFQLPALLQKGLTLVISPLVALMENQVKELQERNLPTALLHNEIPRNQRKDTLKLIATQQLRLLYLSPETLLSLPVWEILINPNLIINGIILDEAHCLVQWGETFRPAYRRLGTIRSALLKHKPPETKIAIAAFTATANPNDQGIISSVLHLENPQVFCLNPYRSNFNLQVKIAWSPRCRRHLLLNFIQSKKQQSGLIYVRSRRDSEALAQWLNSLQNNTASYHAGLSPQQRREIEEKWLKNELQFVVCTSAFGMGINKADVRWVIHFQPPSLLSEYLQEIGRGGRDGKPTDVLMLMSEPTGWLDPTDKQRQQYFMQKLEQQNQEAKRLINQIPKQGNIRAIAQEFPQGEIILSLLHSQGQLEWLDPFNYRIKSTQVNTNSSNSKSNQLIYYSQIKQYLITRDCRWQFLLKSFGFHQDAKNFRCGHCDNCRR</sequence>
<evidence type="ECO:0000259" key="14">
    <source>
        <dbReference type="PROSITE" id="PS51194"/>
    </source>
</evidence>
<keyword evidence="16" id="KW-1185">Reference proteome</keyword>
<dbReference type="AlphaFoldDB" id="B7JVG7"/>
<dbReference type="GO" id="GO:0009378">
    <property type="term" value="F:four-way junction helicase activity"/>
    <property type="evidence" value="ECO:0007669"/>
    <property type="project" value="TreeGrafter"/>
</dbReference>
<dbReference type="PROSITE" id="PS51192">
    <property type="entry name" value="HELICASE_ATP_BIND_1"/>
    <property type="match status" value="1"/>
</dbReference>
<dbReference type="GO" id="GO:0006310">
    <property type="term" value="P:DNA recombination"/>
    <property type="evidence" value="ECO:0007669"/>
    <property type="project" value="InterPro"/>
</dbReference>
<protein>
    <recommendedName>
        <fullName evidence="11">ATP-dependent DNA helicase RecQ</fullName>
        <ecNumber evidence="10">5.6.2.4</ecNumber>
    </recommendedName>
    <alternativeName>
        <fullName evidence="12">DNA 3'-5' helicase RecQ</fullName>
    </alternativeName>
</protein>
<dbReference type="HOGENOM" id="CLU_001103_9_7_3"/>
<dbReference type="Proteomes" id="UP000008204">
    <property type="component" value="Chromosome"/>
</dbReference>
<evidence type="ECO:0000259" key="13">
    <source>
        <dbReference type="PROSITE" id="PS51192"/>
    </source>
</evidence>
<dbReference type="KEGG" id="cyp:PCC8801_4378"/>
<dbReference type="GO" id="GO:0043590">
    <property type="term" value="C:bacterial nucleoid"/>
    <property type="evidence" value="ECO:0007669"/>
    <property type="project" value="TreeGrafter"/>
</dbReference>
<dbReference type="Pfam" id="PF00270">
    <property type="entry name" value="DEAD"/>
    <property type="match status" value="1"/>
</dbReference>